<dbReference type="InterPro" id="IPR019984">
    <property type="entry name" value="Ribosomal_uS17_bact/chlr"/>
</dbReference>
<dbReference type="PANTHER" id="PTHR10744">
    <property type="entry name" value="40S RIBOSOMAL PROTEIN S11 FAMILY MEMBER"/>
    <property type="match status" value="1"/>
</dbReference>
<dbReference type="Gene3D" id="2.40.50.140">
    <property type="entry name" value="Nucleic acid-binding proteins"/>
    <property type="match status" value="1"/>
</dbReference>
<dbReference type="Proteomes" id="UP000634529">
    <property type="component" value="Unassembled WGS sequence"/>
</dbReference>
<name>A0ABR9B2S5_9BACL</name>
<evidence type="ECO:0000256" key="2">
    <source>
        <dbReference type="ARBA" id="ARBA00022730"/>
    </source>
</evidence>
<keyword evidence="5 6" id="KW-0687">Ribonucleoprotein</keyword>
<evidence type="ECO:0000256" key="7">
    <source>
        <dbReference type="RuleBase" id="RU003872"/>
    </source>
</evidence>
<dbReference type="PANTHER" id="PTHR10744:SF1">
    <property type="entry name" value="SMALL RIBOSOMAL SUBUNIT PROTEIN US17M"/>
    <property type="match status" value="1"/>
</dbReference>
<evidence type="ECO:0000313" key="9">
    <source>
        <dbReference type="Proteomes" id="UP000634529"/>
    </source>
</evidence>
<evidence type="ECO:0000256" key="3">
    <source>
        <dbReference type="ARBA" id="ARBA00022884"/>
    </source>
</evidence>
<comment type="caution">
    <text evidence="8">The sequence shown here is derived from an EMBL/GenBank/DDBJ whole genome shotgun (WGS) entry which is preliminary data.</text>
</comment>
<sequence length="88" mass="10382">MSEQRNARKVQIGKVVSDKMDKTIVIAVETYKKHDLYHKRIKYTKKFKAHDENNEAKIGDTVKVMETRPLSKDKRWRLVEIVEKAVIV</sequence>
<dbReference type="GO" id="GO:0005840">
    <property type="term" value="C:ribosome"/>
    <property type="evidence" value="ECO:0007669"/>
    <property type="project" value="UniProtKB-KW"/>
</dbReference>
<evidence type="ECO:0000256" key="4">
    <source>
        <dbReference type="ARBA" id="ARBA00022980"/>
    </source>
</evidence>
<keyword evidence="3 6" id="KW-0694">RNA-binding</keyword>
<dbReference type="CDD" id="cd00364">
    <property type="entry name" value="Ribosomal_uS17"/>
    <property type="match status" value="1"/>
</dbReference>
<evidence type="ECO:0000256" key="6">
    <source>
        <dbReference type="HAMAP-Rule" id="MF_01345"/>
    </source>
</evidence>
<dbReference type="InterPro" id="IPR012340">
    <property type="entry name" value="NA-bd_OB-fold"/>
</dbReference>
<keyword evidence="9" id="KW-1185">Reference proteome</keyword>
<evidence type="ECO:0000256" key="5">
    <source>
        <dbReference type="ARBA" id="ARBA00023274"/>
    </source>
</evidence>
<keyword evidence="4 6" id="KW-0689">Ribosomal protein</keyword>
<dbReference type="NCBIfam" id="TIGR03635">
    <property type="entry name" value="uS17_bact"/>
    <property type="match status" value="1"/>
</dbReference>
<comment type="similarity">
    <text evidence="1 6 7">Belongs to the universal ribosomal protein uS17 family.</text>
</comment>
<dbReference type="InterPro" id="IPR000266">
    <property type="entry name" value="Ribosomal_uS17"/>
</dbReference>
<dbReference type="PRINTS" id="PR00973">
    <property type="entry name" value="RIBOSOMALS17"/>
</dbReference>
<gene>
    <name evidence="6 8" type="primary">rpsQ</name>
    <name evidence="8" type="ORF">IFO66_20180</name>
</gene>
<protein>
    <recommendedName>
        <fullName evidence="6">Small ribosomal subunit protein uS17</fullName>
    </recommendedName>
</protein>
<organism evidence="8 9">
    <name type="scientific">Paenibacillus arenosi</name>
    <dbReference type="NCBI Taxonomy" id="2774142"/>
    <lineage>
        <taxon>Bacteria</taxon>
        <taxon>Bacillati</taxon>
        <taxon>Bacillota</taxon>
        <taxon>Bacilli</taxon>
        <taxon>Bacillales</taxon>
        <taxon>Paenibacillaceae</taxon>
        <taxon>Paenibacillus</taxon>
    </lineage>
</organism>
<reference evidence="8 9" key="1">
    <citation type="submission" date="2020-09" db="EMBL/GenBank/DDBJ databases">
        <title>Paenibacillus sp. CAU 1523 isolated from sand of Haeundae Beach.</title>
        <authorList>
            <person name="Kim W."/>
        </authorList>
    </citation>
    <scope>NUCLEOTIDE SEQUENCE [LARGE SCALE GENOMIC DNA]</scope>
    <source>
        <strain evidence="8 9">CAU 1523</strain>
    </source>
</reference>
<dbReference type="HAMAP" id="MF_01345_B">
    <property type="entry name" value="Ribosomal_uS17_B"/>
    <property type="match status" value="1"/>
</dbReference>
<comment type="function">
    <text evidence="6">One of the primary rRNA binding proteins, it binds specifically to the 5'-end of 16S ribosomal RNA.</text>
</comment>
<comment type="subunit">
    <text evidence="6">Part of the 30S ribosomal subunit.</text>
</comment>
<dbReference type="EMBL" id="JACYTN010000025">
    <property type="protein sequence ID" value="MBD8500607.1"/>
    <property type="molecule type" value="Genomic_DNA"/>
</dbReference>
<accession>A0ABR9B2S5</accession>
<evidence type="ECO:0000256" key="1">
    <source>
        <dbReference type="ARBA" id="ARBA00010254"/>
    </source>
</evidence>
<dbReference type="NCBIfam" id="NF004123">
    <property type="entry name" value="PRK05610.1"/>
    <property type="match status" value="1"/>
</dbReference>
<dbReference type="PROSITE" id="PS00056">
    <property type="entry name" value="RIBOSOMAL_S17"/>
    <property type="match status" value="1"/>
</dbReference>
<proteinExistence type="inferred from homology"/>
<keyword evidence="2 6" id="KW-0699">rRNA-binding</keyword>
<dbReference type="InterPro" id="IPR019979">
    <property type="entry name" value="Ribosomal_uS17_CS"/>
</dbReference>
<evidence type="ECO:0000313" key="8">
    <source>
        <dbReference type="EMBL" id="MBD8500607.1"/>
    </source>
</evidence>
<dbReference type="Pfam" id="PF00366">
    <property type="entry name" value="Ribosomal_S17"/>
    <property type="match status" value="1"/>
</dbReference>
<dbReference type="RefSeq" id="WP_028595137.1">
    <property type="nucleotide sequence ID" value="NZ_JACYTN010000025.1"/>
</dbReference>
<dbReference type="SUPFAM" id="SSF50249">
    <property type="entry name" value="Nucleic acid-binding proteins"/>
    <property type="match status" value="1"/>
</dbReference>